<dbReference type="Proteomes" id="UP000703269">
    <property type="component" value="Unassembled WGS sequence"/>
</dbReference>
<protein>
    <submittedName>
        <fullName evidence="2">Uncharacterized protein</fullName>
    </submittedName>
</protein>
<proteinExistence type="predicted"/>
<feature type="region of interest" description="Disordered" evidence="1">
    <location>
        <begin position="1"/>
        <end position="35"/>
    </location>
</feature>
<reference evidence="2 3" key="1">
    <citation type="submission" date="2021-08" db="EMBL/GenBank/DDBJ databases">
        <title>Draft Genome Sequence of Phanerochaete sordida strain YK-624.</title>
        <authorList>
            <person name="Mori T."/>
            <person name="Dohra H."/>
            <person name="Suzuki T."/>
            <person name="Kawagishi H."/>
            <person name="Hirai H."/>
        </authorList>
    </citation>
    <scope>NUCLEOTIDE SEQUENCE [LARGE SCALE GENOMIC DNA]</scope>
    <source>
        <strain evidence="2 3">YK-624</strain>
    </source>
</reference>
<organism evidence="2 3">
    <name type="scientific">Phanerochaete sordida</name>
    <dbReference type="NCBI Taxonomy" id="48140"/>
    <lineage>
        <taxon>Eukaryota</taxon>
        <taxon>Fungi</taxon>
        <taxon>Dikarya</taxon>
        <taxon>Basidiomycota</taxon>
        <taxon>Agaricomycotina</taxon>
        <taxon>Agaricomycetes</taxon>
        <taxon>Polyporales</taxon>
        <taxon>Phanerochaetaceae</taxon>
        <taxon>Phanerochaete</taxon>
    </lineage>
</organism>
<keyword evidence="3" id="KW-1185">Reference proteome</keyword>
<accession>A0A9P3LHG5</accession>
<evidence type="ECO:0000313" key="3">
    <source>
        <dbReference type="Proteomes" id="UP000703269"/>
    </source>
</evidence>
<dbReference type="AlphaFoldDB" id="A0A9P3LHG5"/>
<evidence type="ECO:0000313" key="2">
    <source>
        <dbReference type="EMBL" id="GJE95305.1"/>
    </source>
</evidence>
<name>A0A9P3LHG5_9APHY</name>
<sequence length="109" mass="11266">MLGRAQRGACRPRTSSARQPSRCDLARTRSGGGAPLDGCVHTVTYAASAVRVCARARALRPARGARGGGRCEGPAGCPDAIDVGMLLALRSREDRARARAPPALGPGLF</sequence>
<evidence type="ECO:0000256" key="1">
    <source>
        <dbReference type="SAM" id="MobiDB-lite"/>
    </source>
</evidence>
<comment type="caution">
    <text evidence="2">The sequence shown here is derived from an EMBL/GenBank/DDBJ whole genome shotgun (WGS) entry which is preliminary data.</text>
</comment>
<dbReference type="EMBL" id="BPQB01000047">
    <property type="protein sequence ID" value="GJE95305.1"/>
    <property type="molecule type" value="Genomic_DNA"/>
</dbReference>
<gene>
    <name evidence="2" type="ORF">PsYK624_114890</name>
</gene>